<organism evidence="2 3">
    <name type="scientific">Mucilaginibacter psychrotolerans</name>
    <dbReference type="NCBI Taxonomy" id="1524096"/>
    <lineage>
        <taxon>Bacteria</taxon>
        <taxon>Pseudomonadati</taxon>
        <taxon>Bacteroidota</taxon>
        <taxon>Sphingobacteriia</taxon>
        <taxon>Sphingobacteriales</taxon>
        <taxon>Sphingobacteriaceae</taxon>
        <taxon>Mucilaginibacter</taxon>
    </lineage>
</organism>
<evidence type="ECO:0000313" key="3">
    <source>
        <dbReference type="Proteomes" id="UP000297540"/>
    </source>
</evidence>
<evidence type="ECO:0000313" key="2">
    <source>
        <dbReference type="EMBL" id="TFF38189.1"/>
    </source>
</evidence>
<accession>A0A4Y8SGL5</accession>
<dbReference type="EMBL" id="SOZE01000007">
    <property type="protein sequence ID" value="TFF38189.1"/>
    <property type="molecule type" value="Genomic_DNA"/>
</dbReference>
<keyword evidence="3" id="KW-1185">Reference proteome</keyword>
<evidence type="ECO:0000256" key="1">
    <source>
        <dbReference type="SAM" id="SignalP"/>
    </source>
</evidence>
<dbReference type="RefSeq" id="WP_133229852.1">
    <property type="nucleotide sequence ID" value="NZ_SOZE01000007.1"/>
</dbReference>
<gene>
    <name evidence="2" type="ORF">E2R66_09130</name>
</gene>
<protein>
    <submittedName>
        <fullName evidence="2">DUF4249 family protein</fullName>
    </submittedName>
</protein>
<dbReference type="PROSITE" id="PS51257">
    <property type="entry name" value="PROKAR_LIPOPROTEIN"/>
    <property type="match status" value="1"/>
</dbReference>
<sequence>MVKRIIYSIILFAVLFSACQKDSTTSVAERPVIISYLVMGHPIKVNVYEQKAFSDTAAYGPRIGGLQLQLSDGAQTVQLTETTIGNYTYADSTFLQTGKTYTLQFTYKNLVVSAGSIMPAATTGYTASKTKFAILVGASPAESDSTAIRFTWNNPDSIYHVLVFKYDEANQYANGNGNYPSNFTINAKQAAYYDVPYRPFRYAGNYSAILYTVNKEYVDILTSNTNTNSQQLNNPPGNITNGYGIFTAMQADTIRLALSN</sequence>
<dbReference type="Proteomes" id="UP000297540">
    <property type="component" value="Unassembled WGS sequence"/>
</dbReference>
<dbReference type="AlphaFoldDB" id="A0A4Y8SGL5"/>
<name>A0A4Y8SGL5_9SPHI</name>
<proteinExistence type="predicted"/>
<keyword evidence="1" id="KW-0732">Signal</keyword>
<feature type="chain" id="PRO_5021321690" evidence="1">
    <location>
        <begin position="21"/>
        <end position="260"/>
    </location>
</feature>
<comment type="caution">
    <text evidence="2">The sequence shown here is derived from an EMBL/GenBank/DDBJ whole genome shotgun (WGS) entry which is preliminary data.</text>
</comment>
<dbReference type="OrthoDB" id="1117838at2"/>
<reference evidence="2 3" key="1">
    <citation type="journal article" date="2017" name="Int. J. Syst. Evol. Microbiol.">
        <title>Mucilaginibacterpsychrotolerans sp. nov., isolated from peatlands.</title>
        <authorList>
            <person name="Deng Y."/>
            <person name="Shen L."/>
            <person name="Xu B."/>
            <person name="Liu Y."/>
            <person name="Gu Z."/>
            <person name="Liu H."/>
            <person name="Zhou Y."/>
        </authorList>
    </citation>
    <scope>NUCLEOTIDE SEQUENCE [LARGE SCALE GENOMIC DNA]</scope>
    <source>
        <strain evidence="2 3">NH7-4</strain>
    </source>
</reference>
<feature type="signal peptide" evidence="1">
    <location>
        <begin position="1"/>
        <end position="20"/>
    </location>
</feature>